<evidence type="ECO:0000313" key="2">
    <source>
        <dbReference type="Proteomes" id="UP000321720"/>
    </source>
</evidence>
<evidence type="ECO:0000313" key="1">
    <source>
        <dbReference type="EMBL" id="GEL95372.1"/>
    </source>
</evidence>
<proteinExistence type="predicted"/>
<organism evidence="1 2">
    <name type="scientific">Cellulomonas composti</name>
    <dbReference type="NCBI Taxonomy" id="266130"/>
    <lineage>
        <taxon>Bacteria</taxon>
        <taxon>Bacillati</taxon>
        <taxon>Actinomycetota</taxon>
        <taxon>Actinomycetes</taxon>
        <taxon>Micrococcales</taxon>
        <taxon>Cellulomonadaceae</taxon>
        <taxon>Cellulomonas</taxon>
    </lineage>
</organism>
<gene>
    <name evidence="1" type="ORF">CCO02nite_20300</name>
</gene>
<dbReference type="OrthoDB" id="3251003at2"/>
<comment type="caution">
    <text evidence="1">The sequence shown here is derived from an EMBL/GenBank/DDBJ whole genome shotgun (WGS) entry which is preliminary data.</text>
</comment>
<keyword evidence="2" id="KW-1185">Reference proteome</keyword>
<name>A0A511JBL0_9CELL</name>
<protein>
    <submittedName>
        <fullName evidence="1">Uncharacterized protein</fullName>
    </submittedName>
</protein>
<reference evidence="1 2" key="1">
    <citation type="submission" date="2019-07" db="EMBL/GenBank/DDBJ databases">
        <title>Whole genome shotgun sequence of Cellulomonas composti NBRC 100758.</title>
        <authorList>
            <person name="Hosoyama A."/>
            <person name="Uohara A."/>
            <person name="Ohji S."/>
            <person name="Ichikawa N."/>
        </authorList>
    </citation>
    <scope>NUCLEOTIDE SEQUENCE [LARGE SCALE GENOMIC DNA]</scope>
    <source>
        <strain evidence="1 2">NBRC 100758</strain>
    </source>
</reference>
<sequence length="245" mass="27314">MSETCLVHSCAIRGRHIPETQRTRPHDDCTGCDPTPADDGLTVCRWHANRYEDTLVSLLTFLPHLREIGRPYAQATPPSDSGGTSDPAHRTVLPAAWLAADEITADHTGWCKAVLEEAPARLTWPDRKPWLGDEIRWMLDHLPWALNLPFTGDMVGSFTNTVATARHQWPTADDTQPVEGLAMPCPSCGLKSLIRKPPRWEGDPWRVECTDPDCARIYDEGRYDELVEIALRQRVGKWDASGGAA</sequence>
<dbReference type="EMBL" id="BJWG01000008">
    <property type="protein sequence ID" value="GEL95372.1"/>
    <property type="molecule type" value="Genomic_DNA"/>
</dbReference>
<accession>A0A511JBL0</accession>
<dbReference type="AlphaFoldDB" id="A0A511JBL0"/>
<dbReference type="RefSeq" id="WP_146843013.1">
    <property type="nucleotide sequence ID" value="NZ_BJWG01000008.1"/>
</dbReference>
<dbReference type="Proteomes" id="UP000321720">
    <property type="component" value="Unassembled WGS sequence"/>
</dbReference>